<keyword evidence="4" id="KW-1185">Reference proteome</keyword>
<dbReference type="RefSeq" id="WP_215924184.1">
    <property type="nucleotide sequence ID" value="NZ_JAHKNI010000029.1"/>
</dbReference>
<proteinExistence type="inferred from homology"/>
<evidence type="ECO:0000313" key="3">
    <source>
        <dbReference type="EMBL" id="MBU3068055.1"/>
    </source>
</evidence>
<gene>
    <name evidence="3" type="ORF">KO481_41890</name>
</gene>
<evidence type="ECO:0000256" key="1">
    <source>
        <dbReference type="ARBA" id="ARBA00008853"/>
    </source>
</evidence>
<dbReference type="PANTHER" id="PTHR10907:SF47">
    <property type="entry name" value="REGUCALCIN"/>
    <property type="match status" value="1"/>
</dbReference>
<dbReference type="InterPro" id="IPR013658">
    <property type="entry name" value="SGL"/>
</dbReference>
<dbReference type="InterPro" id="IPR011042">
    <property type="entry name" value="6-blade_b-propeller_TolB-like"/>
</dbReference>
<comment type="caution">
    <text evidence="3">The sequence shown here is derived from an EMBL/GenBank/DDBJ whole genome shotgun (WGS) entry which is preliminary data.</text>
</comment>
<dbReference type="PRINTS" id="PR01790">
    <property type="entry name" value="SMP30FAMILY"/>
</dbReference>
<dbReference type="SUPFAM" id="SSF63829">
    <property type="entry name" value="Calcium-dependent phosphotriesterase"/>
    <property type="match status" value="1"/>
</dbReference>
<evidence type="ECO:0000313" key="4">
    <source>
        <dbReference type="Proteomes" id="UP000733379"/>
    </source>
</evidence>
<accession>A0ABS6BE59</accession>
<organism evidence="3 4">
    <name type="scientific">Nocardia albiluteola</name>
    <dbReference type="NCBI Taxonomy" id="2842303"/>
    <lineage>
        <taxon>Bacteria</taxon>
        <taxon>Bacillati</taxon>
        <taxon>Actinomycetota</taxon>
        <taxon>Actinomycetes</taxon>
        <taxon>Mycobacteriales</taxon>
        <taxon>Nocardiaceae</taxon>
        <taxon>Nocardia</taxon>
    </lineage>
</organism>
<dbReference type="InterPro" id="IPR005511">
    <property type="entry name" value="SMP-30"/>
</dbReference>
<comment type="similarity">
    <text evidence="1">Belongs to the SMP-30/CGR1 family.</text>
</comment>
<dbReference type="EMBL" id="JAHKNI010000029">
    <property type="protein sequence ID" value="MBU3068055.1"/>
    <property type="molecule type" value="Genomic_DNA"/>
</dbReference>
<dbReference type="PANTHER" id="PTHR10907">
    <property type="entry name" value="REGUCALCIN"/>
    <property type="match status" value="1"/>
</dbReference>
<reference evidence="3 4" key="1">
    <citation type="submission" date="2021-06" db="EMBL/GenBank/DDBJ databases">
        <title>Actinomycetes sequencing.</title>
        <authorList>
            <person name="Shan Q."/>
        </authorList>
    </citation>
    <scope>NUCLEOTIDE SEQUENCE [LARGE SCALE GENOMIC DNA]</scope>
    <source>
        <strain evidence="3 4">NEAU-G5</strain>
    </source>
</reference>
<sequence>MGSVELFPQPDVVIRAQATVGEGPVWDRRTGRLCWVDINNGLLFENDLATGGQSTSALDTLLGAAAPRAQHEGFAVAVSDGLGIFADGKLEILDPVLPEPTRRMNDAKCDSRGRLWAGSTHLDFVPGVGALHRWDGQAPSSVVATGFALPNGLGWNAEDTTMYLADSMANLLFSAPYRSDEGEVGPFTPLCEIDGGLPDGLAVDLDGCLWVAIWGGSEVRRYDPSGELIGRIPMPVEQPSSCAFADDGTLYITSASADIPEDRLSKQPLAGSVFAVATNTAGVPVQPFAA</sequence>
<name>A0ABS6BE59_9NOCA</name>
<evidence type="ECO:0000259" key="2">
    <source>
        <dbReference type="Pfam" id="PF08450"/>
    </source>
</evidence>
<dbReference type="Pfam" id="PF08450">
    <property type="entry name" value="SGL"/>
    <property type="match status" value="1"/>
</dbReference>
<dbReference type="Proteomes" id="UP000733379">
    <property type="component" value="Unassembled WGS sequence"/>
</dbReference>
<dbReference type="Gene3D" id="2.120.10.30">
    <property type="entry name" value="TolB, C-terminal domain"/>
    <property type="match status" value="1"/>
</dbReference>
<feature type="domain" description="SMP-30/Gluconolactonase/LRE-like region" evidence="2">
    <location>
        <begin position="20"/>
        <end position="256"/>
    </location>
</feature>
<protein>
    <submittedName>
        <fullName evidence="3">SMP-30/gluconolactonase/LRE family protein</fullName>
    </submittedName>
</protein>